<gene>
    <name evidence="2" type="ORF">SDC9_117604</name>
</gene>
<dbReference type="PRINTS" id="PR00419">
    <property type="entry name" value="ADXRDTASE"/>
</dbReference>
<accession>A0A645BZ78</accession>
<sequence length="499" mass="52956">MGLSPAQATAAVCRRSVDARKIGRIKMVYSVRITPIGDASQVLSRVTDQKNIRLFAESSAPSLARGDKRLSHRPVVVGFGPAGMFAALLLAKNGMRPLVLERGPDMDLRADACARFWRTGELDPEANVQFGEGGAGSFSDGKLVTRIGDHRCRFVLETFAAHGAPPEILIEAKPHVGTDRLREIVKSMRREIVSLGGEVRFGVCLTELRGEDPHLSAVTTAGEVPCEALVLAVGHSARDTVTMLANHGLMLEKKPFSVGFRIEHTQQEVNGMFYGQGAHPSLPPAEYQLSHRMGDRGCYTFCMCPGGVVVPAASEEGGIVTNGMSYSGRDGAMANAAVVASVLPEDIEGGPLDAIAFQRAIERGAYAEGYVAPMERADKFAGIRSSCRTAAQPTYARGVRECSLTGLLPIQAESLIKSGLARFEALYPGFAGGLLTGVETRTSAPWRMLRENAQAMGFQGVYPAGEGAGFAGGIVSAAVDGLRAAEAILAQYRSCEAGS</sequence>
<proteinExistence type="predicted"/>
<dbReference type="Pfam" id="PF21688">
    <property type="entry name" value="FAD-depend_C"/>
    <property type="match status" value="1"/>
</dbReference>
<dbReference type="AlphaFoldDB" id="A0A645BZ78"/>
<comment type="caution">
    <text evidence="2">The sequence shown here is derived from an EMBL/GenBank/DDBJ whole genome shotgun (WGS) entry which is preliminary data.</text>
</comment>
<dbReference type="InterPro" id="IPR036188">
    <property type="entry name" value="FAD/NAD-bd_sf"/>
</dbReference>
<evidence type="ECO:0000313" key="2">
    <source>
        <dbReference type="EMBL" id="MPM70649.1"/>
    </source>
</evidence>
<dbReference type="EMBL" id="VSSQ01023598">
    <property type="protein sequence ID" value="MPM70649.1"/>
    <property type="molecule type" value="Genomic_DNA"/>
</dbReference>
<reference evidence="2" key="1">
    <citation type="submission" date="2019-08" db="EMBL/GenBank/DDBJ databases">
        <authorList>
            <person name="Kucharzyk K."/>
            <person name="Murdoch R.W."/>
            <person name="Higgins S."/>
            <person name="Loffler F."/>
        </authorList>
    </citation>
    <scope>NUCLEOTIDE SEQUENCE</scope>
</reference>
<dbReference type="SUPFAM" id="SSF51905">
    <property type="entry name" value="FAD/NAD(P)-binding domain"/>
    <property type="match status" value="1"/>
</dbReference>
<dbReference type="InterPro" id="IPR028348">
    <property type="entry name" value="FAD-binding_protein"/>
</dbReference>
<name>A0A645BZ78_9ZZZZ</name>
<dbReference type="PANTHER" id="PTHR42842">
    <property type="entry name" value="FAD/NAD(P)-BINDING OXIDOREDUCTASE"/>
    <property type="match status" value="1"/>
</dbReference>
<evidence type="ECO:0000259" key="1">
    <source>
        <dbReference type="Pfam" id="PF21688"/>
    </source>
</evidence>
<dbReference type="PIRSF" id="PIRSF038984">
    <property type="entry name" value="FAD_binding_protein"/>
    <property type="match status" value="1"/>
</dbReference>
<feature type="domain" description="FAD-dependent protein C-terminal" evidence="1">
    <location>
        <begin position="255"/>
        <end position="442"/>
    </location>
</feature>
<dbReference type="PANTHER" id="PTHR42842:SF3">
    <property type="entry name" value="FAD_NAD(P)-BINDING OXIDOREDUCTASE FAMILY PROTEIN"/>
    <property type="match status" value="1"/>
</dbReference>
<organism evidence="2">
    <name type="scientific">bioreactor metagenome</name>
    <dbReference type="NCBI Taxonomy" id="1076179"/>
    <lineage>
        <taxon>unclassified sequences</taxon>
        <taxon>metagenomes</taxon>
        <taxon>ecological metagenomes</taxon>
    </lineage>
</organism>
<dbReference type="Gene3D" id="3.50.50.60">
    <property type="entry name" value="FAD/NAD(P)-binding domain"/>
    <property type="match status" value="2"/>
</dbReference>
<dbReference type="InterPro" id="IPR049516">
    <property type="entry name" value="FAD-depend_C"/>
</dbReference>
<dbReference type="Gene3D" id="3.30.70.2700">
    <property type="match status" value="1"/>
</dbReference>
<protein>
    <recommendedName>
        <fullName evidence="1">FAD-dependent protein C-terminal domain-containing protein</fullName>
    </recommendedName>
</protein>